<evidence type="ECO:0000256" key="1">
    <source>
        <dbReference type="ARBA" id="ARBA00006529"/>
    </source>
</evidence>
<keyword evidence="14" id="KW-1185">Reference proteome</keyword>
<feature type="region of interest" description="Disordered" evidence="11">
    <location>
        <begin position="320"/>
        <end position="462"/>
    </location>
</feature>
<organism evidence="13 14">
    <name type="scientific">Hevea brasiliensis</name>
    <name type="common">Para rubber tree</name>
    <name type="synonym">Siphonia brasiliensis</name>
    <dbReference type="NCBI Taxonomy" id="3981"/>
    <lineage>
        <taxon>Eukaryota</taxon>
        <taxon>Viridiplantae</taxon>
        <taxon>Streptophyta</taxon>
        <taxon>Embryophyta</taxon>
        <taxon>Tracheophyta</taxon>
        <taxon>Spermatophyta</taxon>
        <taxon>Magnoliopsida</taxon>
        <taxon>eudicotyledons</taxon>
        <taxon>Gunneridae</taxon>
        <taxon>Pentapetalae</taxon>
        <taxon>rosids</taxon>
        <taxon>fabids</taxon>
        <taxon>Malpighiales</taxon>
        <taxon>Euphorbiaceae</taxon>
        <taxon>Crotonoideae</taxon>
        <taxon>Micrandreae</taxon>
        <taxon>Hevea</taxon>
    </lineage>
</organism>
<reference evidence="13 14" key="1">
    <citation type="journal article" date="2020" name="Mol. Plant">
        <title>The Chromosome-Based Rubber Tree Genome Provides New Insights into Spurge Genome Evolution and Rubber Biosynthesis.</title>
        <authorList>
            <person name="Liu J."/>
            <person name="Shi C."/>
            <person name="Shi C.C."/>
            <person name="Li W."/>
            <person name="Zhang Q.J."/>
            <person name="Zhang Y."/>
            <person name="Li K."/>
            <person name="Lu H.F."/>
            <person name="Shi C."/>
            <person name="Zhu S.T."/>
            <person name="Xiao Z.Y."/>
            <person name="Nan H."/>
            <person name="Yue Y."/>
            <person name="Zhu X.G."/>
            <person name="Wu Y."/>
            <person name="Hong X.N."/>
            <person name="Fan G.Y."/>
            <person name="Tong Y."/>
            <person name="Zhang D."/>
            <person name="Mao C.L."/>
            <person name="Liu Y.L."/>
            <person name="Hao S.J."/>
            <person name="Liu W.Q."/>
            <person name="Lv M.Q."/>
            <person name="Zhang H.B."/>
            <person name="Liu Y."/>
            <person name="Hu-Tang G.R."/>
            <person name="Wang J.P."/>
            <person name="Wang J.H."/>
            <person name="Sun Y.H."/>
            <person name="Ni S.B."/>
            <person name="Chen W.B."/>
            <person name="Zhang X.C."/>
            <person name="Jiao Y.N."/>
            <person name="Eichler E.E."/>
            <person name="Li G.H."/>
            <person name="Liu X."/>
            <person name="Gao L.Z."/>
        </authorList>
    </citation>
    <scope>NUCLEOTIDE SEQUENCE [LARGE SCALE GENOMIC DNA]</scope>
    <source>
        <strain evidence="14">cv. GT1</strain>
        <tissue evidence="13">Leaf</tissue>
    </source>
</reference>
<keyword evidence="6 9" id="KW-0067">ATP-binding</keyword>
<protein>
    <recommendedName>
        <fullName evidence="2">mitogen-activated protein kinase kinase kinase</fullName>
        <ecNumber evidence="2">2.7.11.25</ecNumber>
    </recommendedName>
</protein>
<dbReference type="Proteomes" id="UP000467840">
    <property type="component" value="Chromosome 15"/>
</dbReference>
<evidence type="ECO:0000256" key="11">
    <source>
        <dbReference type="SAM" id="MobiDB-lite"/>
    </source>
</evidence>
<comment type="catalytic activity">
    <reaction evidence="8">
        <text>L-seryl-[protein] + ATP = O-phospho-L-seryl-[protein] + ADP + H(+)</text>
        <dbReference type="Rhea" id="RHEA:17989"/>
        <dbReference type="Rhea" id="RHEA-COMP:9863"/>
        <dbReference type="Rhea" id="RHEA-COMP:11604"/>
        <dbReference type="ChEBI" id="CHEBI:15378"/>
        <dbReference type="ChEBI" id="CHEBI:29999"/>
        <dbReference type="ChEBI" id="CHEBI:30616"/>
        <dbReference type="ChEBI" id="CHEBI:83421"/>
        <dbReference type="ChEBI" id="CHEBI:456216"/>
        <dbReference type="EC" id="2.7.11.25"/>
    </reaction>
</comment>
<dbReference type="GO" id="GO:0005524">
    <property type="term" value="F:ATP binding"/>
    <property type="evidence" value="ECO:0007669"/>
    <property type="project" value="UniProtKB-UniRule"/>
</dbReference>
<evidence type="ECO:0000256" key="4">
    <source>
        <dbReference type="ARBA" id="ARBA00022741"/>
    </source>
</evidence>
<feature type="compositionally biased region" description="Polar residues" evidence="11">
    <location>
        <begin position="401"/>
        <end position="410"/>
    </location>
</feature>
<comment type="catalytic activity">
    <reaction evidence="7">
        <text>L-threonyl-[protein] + ATP = O-phospho-L-threonyl-[protein] + ADP + H(+)</text>
        <dbReference type="Rhea" id="RHEA:46608"/>
        <dbReference type="Rhea" id="RHEA-COMP:11060"/>
        <dbReference type="Rhea" id="RHEA-COMP:11605"/>
        <dbReference type="ChEBI" id="CHEBI:15378"/>
        <dbReference type="ChEBI" id="CHEBI:30013"/>
        <dbReference type="ChEBI" id="CHEBI:30616"/>
        <dbReference type="ChEBI" id="CHEBI:61977"/>
        <dbReference type="ChEBI" id="CHEBI:456216"/>
        <dbReference type="EC" id="2.7.11.25"/>
    </reaction>
</comment>
<keyword evidence="4 9" id="KW-0547">Nucleotide-binding</keyword>
<evidence type="ECO:0000256" key="6">
    <source>
        <dbReference type="ARBA" id="ARBA00022840"/>
    </source>
</evidence>
<accession>A0A6A6MSU4</accession>
<dbReference type="FunFam" id="3.30.200.20:FF:000387">
    <property type="entry name" value="Serine/threonine-protein kinase STE11"/>
    <property type="match status" value="1"/>
</dbReference>
<proteinExistence type="inferred from homology"/>
<dbReference type="EMBL" id="JAAGAX010000005">
    <property type="protein sequence ID" value="KAF2316881.1"/>
    <property type="molecule type" value="Genomic_DNA"/>
</dbReference>
<gene>
    <name evidence="13" type="ORF">GH714_042222</name>
</gene>
<evidence type="ECO:0000256" key="5">
    <source>
        <dbReference type="ARBA" id="ARBA00022777"/>
    </source>
</evidence>
<evidence type="ECO:0000256" key="8">
    <source>
        <dbReference type="ARBA" id="ARBA00048329"/>
    </source>
</evidence>
<feature type="compositionally biased region" description="Low complexity" evidence="11">
    <location>
        <begin position="374"/>
        <end position="391"/>
    </location>
</feature>
<feature type="compositionally biased region" description="Basic and acidic residues" evidence="11">
    <location>
        <begin position="411"/>
        <end position="431"/>
    </location>
</feature>
<keyword evidence="5" id="KW-0418">Kinase</keyword>
<keyword evidence="3" id="KW-0808">Transferase</keyword>
<dbReference type="InterPro" id="IPR000719">
    <property type="entry name" value="Prot_kinase_dom"/>
</dbReference>
<feature type="binding site" evidence="9">
    <location>
        <position position="36"/>
    </location>
    <ligand>
        <name>ATP</name>
        <dbReference type="ChEBI" id="CHEBI:30616"/>
    </ligand>
</feature>
<comment type="caution">
    <text evidence="13">The sequence shown here is derived from an EMBL/GenBank/DDBJ whole genome shotgun (WGS) entry which is preliminary data.</text>
</comment>
<sequence length="462" mass="50816">MTPPIRYRKGELIGCGAFGHVYMGMNLDSGELLAVKQVLIAANGASRERAQAQIKELEEEVKLLKNLSHPNIVRYLGTDREEETLNILLEFVPGGSISSLLGKFGPFPEAGANILVDNKGCIKLADFGASKQVVELHPFVTGQREACEPVYSTPFMETSEIPLQSCSKDLETLQLPSVSGTMDVCNLGSLSGSVDPNKLLESKDLWRTNNSDDDMCQIDGDDFATTTSKVKFSPVLNSDDINKSCDSIHELSGDWRCKFDENIKPEQAGARLDIDQPDQRDSTLSFPCGASLSEDDDELTESKITAFLDEKFEWSLPPRFVESSHDETPPNYLKLPPKSRSPSRAPLGTPSAATDAVSTGSPGTNTRRVSNVGNASDQSSQDNSSPQYNDQKVLVVDDQPEASSPSVSFSERQKKWKEELDQELERKREMMRQAGVGSKTSSPKDRALNRQKERTRFASPSK</sequence>
<comment type="similarity">
    <text evidence="1">Belongs to the protein kinase superfamily. STE Ser/Thr protein kinase family. MAP kinase kinase kinase subfamily.</text>
</comment>
<feature type="compositionally biased region" description="Polar residues" evidence="11">
    <location>
        <begin position="356"/>
        <end position="373"/>
    </location>
</feature>
<evidence type="ECO:0000313" key="14">
    <source>
        <dbReference type="Proteomes" id="UP000467840"/>
    </source>
</evidence>
<evidence type="ECO:0000256" key="7">
    <source>
        <dbReference type="ARBA" id="ARBA00047559"/>
    </source>
</evidence>
<dbReference type="SUPFAM" id="SSF56112">
    <property type="entry name" value="Protein kinase-like (PK-like)"/>
    <property type="match status" value="1"/>
</dbReference>
<feature type="compositionally biased region" description="Basic and acidic residues" evidence="11">
    <location>
        <begin position="442"/>
        <end position="456"/>
    </location>
</feature>
<name>A0A6A6MSU4_HEVBR</name>
<dbReference type="Pfam" id="PF00069">
    <property type="entry name" value="Pkinase"/>
    <property type="match status" value="1"/>
</dbReference>
<dbReference type="InterPro" id="IPR017441">
    <property type="entry name" value="Protein_kinase_ATP_BS"/>
</dbReference>
<dbReference type="PROSITE" id="PS00107">
    <property type="entry name" value="PROTEIN_KINASE_ATP"/>
    <property type="match status" value="1"/>
</dbReference>
<dbReference type="AlphaFoldDB" id="A0A6A6MSU4"/>
<dbReference type="PANTHER" id="PTHR48016">
    <property type="entry name" value="MAP KINASE KINASE KINASE SSK2-RELATED-RELATED"/>
    <property type="match status" value="1"/>
</dbReference>
<feature type="coiled-coil region" evidence="10">
    <location>
        <begin position="40"/>
        <end position="67"/>
    </location>
</feature>
<evidence type="ECO:0000256" key="10">
    <source>
        <dbReference type="SAM" id="Coils"/>
    </source>
</evidence>
<evidence type="ECO:0000259" key="12">
    <source>
        <dbReference type="PROSITE" id="PS50011"/>
    </source>
</evidence>
<dbReference type="GO" id="GO:0005737">
    <property type="term" value="C:cytoplasm"/>
    <property type="evidence" value="ECO:0007669"/>
    <property type="project" value="TreeGrafter"/>
</dbReference>
<dbReference type="InterPro" id="IPR011009">
    <property type="entry name" value="Kinase-like_dom_sf"/>
</dbReference>
<evidence type="ECO:0000256" key="2">
    <source>
        <dbReference type="ARBA" id="ARBA00012406"/>
    </source>
</evidence>
<dbReference type="Gene3D" id="3.30.200.20">
    <property type="entry name" value="Phosphorylase Kinase, domain 1"/>
    <property type="match status" value="1"/>
</dbReference>
<dbReference type="PROSITE" id="PS50011">
    <property type="entry name" value="PROTEIN_KINASE_DOM"/>
    <property type="match status" value="1"/>
</dbReference>
<feature type="domain" description="Protein kinase" evidence="12">
    <location>
        <begin position="7"/>
        <end position="352"/>
    </location>
</feature>
<evidence type="ECO:0000256" key="3">
    <source>
        <dbReference type="ARBA" id="ARBA00022679"/>
    </source>
</evidence>
<dbReference type="InterPro" id="IPR050538">
    <property type="entry name" value="MAP_kinase_kinase_kinase"/>
</dbReference>
<dbReference type="PANTHER" id="PTHR48016:SF51">
    <property type="entry name" value="PROTEIN KINASE DOMAIN-CONTAINING PROTEIN"/>
    <property type="match status" value="1"/>
</dbReference>
<keyword evidence="10" id="KW-0175">Coiled coil</keyword>
<evidence type="ECO:0000256" key="9">
    <source>
        <dbReference type="PROSITE-ProRule" id="PRU10141"/>
    </source>
</evidence>
<dbReference type="GO" id="GO:0004709">
    <property type="term" value="F:MAP kinase kinase kinase activity"/>
    <property type="evidence" value="ECO:0007669"/>
    <property type="project" value="UniProtKB-EC"/>
</dbReference>
<dbReference type="EC" id="2.7.11.25" evidence="2"/>
<evidence type="ECO:0000313" key="13">
    <source>
        <dbReference type="EMBL" id="KAF2316881.1"/>
    </source>
</evidence>